<feature type="compositionally biased region" description="Polar residues" evidence="9">
    <location>
        <begin position="1291"/>
        <end position="1306"/>
    </location>
</feature>
<feature type="region of interest" description="Disordered" evidence="9">
    <location>
        <begin position="1247"/>
        <end position="1324"/>
    </location>
</feature>
<dbReference type="Gene3D" id="3.40.1350.10">
    <property type="match status" value="1"/>
</dbReference>
<keyword evidence="8" id="KW-0227">DNA damage</keyword>
<feature type="compositionally biased region" description="Basic and acidic residues" evidence="9">
    <location>
        <begin position="1442"/>
        <end position="1457"/>
    </location>
</feature>
<evidence type="ECO:0000256" key="7">
    <source>
        <dbReference type="ARBA" id="ARBA00023211"/>
    </source>
</evidence>
<dbReference type="SMART" id="SM00990">
    <property type="entry name" value="VRR_NUC"/>
    <property type="match status" value="1"/>
</dbReference>
<keyword evidence="3 8" id="KW-0540">Nuclease</keyword>
<dbReference type="EC" id="3.1.4.1" evidence="8"/>
<evidence type="ECO:0000259" key="10">
    <source>
        <dbReference type="SMART" id="SM00990"/>
    </source>
</evidence>
<name>L8X621_THACA</name>
<feature type="compositionally biased region" description="Basic and acidic residues" evidence="9">
    <location>
        <begin position="1265"/>
        <end position="1283"/>
    </location>
</feature>
<keyword evidence="12" id="KW-1185">Reference proteome</keyword>
<feature type="compositionally biased region" description="Polar residues" evidence="9">
    <location>
        <begin position="1467"/>
        <end position="1484"/>
    </location>
</feature>
<dbReference type="InterPro" id="IPR033315">
    <property type="entry name" value="Fan1-like"/>
</dbReference>
<reference evidence="11 12" key="1">
    <citation type="journal article" date="2013" name="Nat. Commun.">
        <title>The evolution and pathogenic mechanisms of the rice sheath blight pathogen.</title>
        <authorList>
            <person name="Zheng A."/>
            <person name="Lin R."/>
            <person name="Xu L."/>
            <person name="Qin P."/>
            <person name="Tang C."/>
            <person name="Ai P."/>
            <person name="Zhang D."/>
            <person name="Liu Y."/>
            <person name="Sun Z."/>
            <person name="Feng H."/>
            <person name="Wang Y."/>
            <person name="Chen Y."/>
            <person name="Liang X."/>
            <person name="Fu R."/>
            <person name="Li Q."/>
            <person name="Zhang J."/>
            <person name="Yu X."/>
            <person name="Xie Z."/>
            <person name="Ding L."/>
            <person name="Guan P."/>
            <person name="Tang J."/>
            <person name="Liang Y."/>
            <person name="Wang S."/>
            <person name="Deng Q."/>
            <person name="Li S."/>
            <person name="Zhu J."/>
            <person name="Wang L."/>
            <person name="Liu H."/>
            <person name="Li P."/>
        </authorList>
    </citation>
    <scope>NUCLEOTIDE SEQUENCE [LARGE SCALE GENOMIC DNA]</scope>
    <source>
        <strain evidence="12">AG-1 IA</strain>
    </source>
</reference>
<keyword evidence="8" id="KW-0234">DNA repair</keyword>
<feature type="compositionally biased region" description="Basic and acidic residues" evidence="9">
    <location>
        <begin position="1307"/>
        <end position="1323"/>
    </location>
</feature>
<dbReference type="GO" id="GO:0031124">
    <property type="term" value="P:mRNA 3'-end processing"/>
    <property type="evidence" value="ECO:0007669"/>
    <property type="project" value="InterPro"/>
</dbReference>
<organism evidence="11 12">
    <name type="scientific">Thanatephorus cucumeris (strain AG1-IA)</name>
    <name type="common">Rice sheath blight fungus</name>
    <name type="synonym">Rhizoctonia solani</name>
    <dbReference type="NCBI Taxonomy" id="983506"/>
    <lineage>
        <taxon>Eukaryota</taxon>
        <taxon>Fungi</taxon>
        <taxon>Dikarya</taxon>
        <taxon>Basidiomycota</taxon>
        <taxon>Agaricomycotina</taxon>
        <taxon>Agaricomycetes</taxon>
        <taxon>Cantharellales</taxon>
        <taxon>Ceratobasidiaceae</taxon>
        <taxon>Rhizoctonia</taxon>
        <taxon>Rhizoctonia solani AG-1</taxon>
    </lineage>
</organism>
<dbReference type="InterPro" id="IPR014883">
    <property type="entry name" value="VRR_NUC"/>
</dbReference>
<dbReference type="GO" id="GO:0046872">
    <property type="term" value="F:metal ion binding"/>
    <property type="evidence" value="ECO:0007669"/>
    <property type="project" value="UniProtKB-KW"/>
</dbReference>
<dbReference type="InterPro" id="IPR038238">
    <property type="entry name" value="Clp1_C_sf"/>
</dbReference>
<feature type="domain" description="VRR-NUC" evidence="10">
    <location>
        <begin position="1120"/>
        <end position="1237"/>
    </location>
</feature>
<comment type="subcellular location">
    <subcellularLocation>
        <location evidence="8">Nucleus</location>
    </subcellularLocation>
</comment>
<dbReference type="Pfam" id="PF08774">
    <property type="entry name" value="VRR_NUC"/>
    <property type="match status" value="1"/>
</dbReference>
<dbReference type="PANTHER" id="PTHR15749">
    <property type="entry name" value="FANCONI-ASSOCIATED NUCLEASE 1"/>
    <property type="match status" value="1"/>
</dbReference>
<feature type="compositionally biased region" description="Polar residues" evidence="9">
    <location>
        <begin position="1499"/>
        <end position="1511"/>
    </location>
</feature>
<feature type="region of interest" description="Disordered" evidence="9">
    <location>
        <begin position="1442"/>
        <end position="1573"/>
    </location>
</feature>
<dbReference type="Gene3D" id="3.40.50.300">
    <property type="entry name" value="P-loop containing nucleotide triphosphate hydrolases"/>
    <property type="match status" value="1"/>
</dbReference>
<dbReference type="CDD" id="cd22326">
    <property type="entry name" value="FAN1-like"/>
    <property type="match status" value="1"/>
</dbReference>
<dbReference type="Proteomes" id="UP000011668">
    <property type="component" value="Unassembled WGS sequence"/>
</dbReference>
<evidence type="ECO:0000256" key="4">
    <source>
        <dbReference type="ARBA" id="ARBA00022723"/>
    </source>
</evidence>
<evidence type="ECO:0000256" key="5">
    <source>
        <dbReference type="ARBA" id="ARBA00022801"/>
    </source>
</evidence>
<dbReference type="InterPro" id="IPR011856">
    <property type="entry name" value="tRNA_endonuc-like_dom_sf"/>
</dbReference>
<dbReference type="InterPro" id="IPR049132">
    <property type="entry name" value="FAN1-like_euk"/>
</dbReference>
<keyword evidence="7 8" id="KW-0464">Manganese</keyword>
<dbReference type="STRING" id="983506.L8X621"/>
<accession>L8X621</accession>
<dbReference type="InterPro" id="IPR049126">
    <property type="entry name" value="FAN1-like_TPR"/>
</dbReference>
<dbReference type="GO" id="GO:0008409">
    <property type="term" value="F:5'-3' exonuclease activity"/>
    <property type="evidence" value="ECO:0007669"/>
    <property type="project" value="TreeGrafter"/>
</dbReference>
<comment type="function">
    <text evidence="8">Nuclease required for the repair of DNA interstrand cross-links (ICL). Acts as a 5'-3' exonuclease that anchors at a cut end of DNA and cleaves DNA successively at every third nucleotide, allowing to excise an ICL from one strand through flanking incisions.</text>
</comment>
<dbReference type="EMBL" id="AFRT01000039">
    <property type="protein sequence ID" value="ELU45741.1"/>
    <property type="molecule type" value="Genomic_DNA"/>
</dbReference>
<comment type="catalytic activity">
    <reaction evidence="1 8">
        <text>Hydrolytically removes 5'-nucleotides successively from the 3'-hydroxy termini of 3'-hydroxy-terminated oligonucleotides.</text>
        <dbReference type="EC" id="3.1.4.1"/>
    </reaction>
</comment>
<proteinExistence type="inferred from homology"/>
<dbReference type="Pfam" id="PF21170">
    <property type="entry name" value="FAN1_TPR"/>
    <property type="match status" value="1"/>
</dbReference>
<evidence type="ECO:0000313" key="12">
    <source>
        <dbReference type="Proteomes" id="UP000011668"/>
    </source>
</evidence>
<evidence type="ECO:0000256" key="2">
    <source>
        <dbReference type="ARBA" id="ARBA00005533"/>
    </source>
</evidence>
<dbReference type="GO" id="GO:0005634">
    <property type="term" value="C:nucleus"/>
    <property type="evidence" value="ECO:0007669"/>
    <property type="project" value="UniProtKB-SubCell"/>
</dbReference>
<evidence type="ECO:0000256" key="3">
    <source>
        <dbReference type="ARBA" id="ARBA00022722"/>
    </source>
</evidence>
<dbReference type="GO" id="GO:0004528">
    <property type="term" value="F:phosphodiesterase I activity"/>
    <property type="evidence" value="ECO:0007669"/>
    <property type="project" value="UniProtKB-EC"/>
</dbReference>
<feature type="region of interest" description="Disordered" evidence="9">
    <location>
        <begin position="977"/>
        <end position="1000"/>
    </location>
</feature>
<feature type="compositionally biased region" description="Polar residues" evidence="9">
    <location>
        <begin position="978"/>
        <end position="990"/>
    </location>
</feature>
<evidence type="ECO:0000313" key="11">
    <source>
        <dbReference type="EMBL" id="ELU45741.1"/>
    </source>
</evidence>
<dbReference type="Gene3D" id="2.40.30.330">
    <property type="entry name" value="Pre-mRNA cleavage complex subunit Clp1, C-terminal domain"/>
    <property type="match status" value="1"/>
</dbReference>
<gene>
    <name evidence="11" type="ORF">AG1IA_00202</name>
</gene>
<dbReference type="PANTHER" id="PTHR15749:SF4">
    <property type="entry name" value="FANCONI-ASSOCIATED NUCLEASE 1"/>
    <property type="match status" value="1"/>
</dbReference>
<comment type="caution">
    <text evidence="11">The sequence shown here is derived from an EMBL/GenBank/DDBJ whole genome shotgun (WGS) entry which is preliminary data.</text>
</comment>
<evidence type="ECO:0000256" key="1">
    <source>
        <dbReference type="ARBA" id="ARBA00000983"/>
    </source>
</evidence>
<dbReference type="InterPro" id="IPR032319">
    <property type="entry name" value="CLP1_P"/>
</dbReference>
<dbReference type="OrthoDB" id="258143at2759"/>
<dbReference type="InterPro" id="IPR010655">
    <property type="entry name" value="Clp1_C"/>
</dbReference>
<sequence length="1602" mass="178587">MRILAYRALTANQPETAKSRPPRVLVLGPENSGKTSACKIWCNYAIRGRSWCPTLVNLDVSWTIPGTVSACPLSSAIPTCTPANPFGATATSAPTALSSSALLPVVHWFGHSDAKRNQQLIEKLIRTLADGVKQKFQQDHTFVPVNTILVMGHDKLSVELQRVFGGSSGINVLKVPKSGGVTGLCISDEGDSVANPCILLWNSSVPSSFYESCDCSTWRGSDNGNDTVTLLNNFECNMLAVLVPSSALPIGATRAIGEIQPVRVDVESGGILHSVLALLAPFDSPPSDQMLLQQEVNGFLIVLLFTCSTAIDIPRRKITVLAPSQVSLVGRIGTVENHVIGPFDNAMDPIFQIATFNSPTLILSVSPGLIHETFASMLFFRVRRFPSHIGVNGVSITDFNTHRMGISILWSNQKRKTPHTIYRVPPIMTVNVRFKRTAQNATIEVIIPLTHHRPKFRRACMSLNYLMIDTVLEHESHLFNSSEIAILNDFQQYLISRLVQRKRGKWLRFDQLKESYASEFCKFVVEAEVPRTMADTLLDLSGYFHSKDSPPILSAQTDVIDLTLDSDDEDTCAPTLNTSGNPASGDGASALTTRVEPPPESVVFLEDTSAATPAQLLECLNIEELKLMGKRLKIPSKSKSTRDDLVKAILHSTSTQTTLPFATARKTSNPTSKRHANDWQALFPFKPPQVSGKVQNLPLQERRVREMCRELYGACFRLLEHVIQTLHLVSVVYFRSTEQSEANSIMLSAILSLAGKRNYPIYEYKRTADVFPARSDLLRYMEISLLLNEVENILAGAGQPQGAKFDRLKASQDVVDIWGSHSDRWNLLVAYLKDKSHRERGLERFEEGAHTNIHDVRRIVKAAECFGALKRYDMEAKLLAALLRQTRWRRSKRGRWYDRMALIYTKYMGGGEANLRQARDYLQIGLKDELVFIGSRPMLLRRLKRLEKQLRLPLEEQYVCEDDLKVAVEVQIEGSRVYTPQTSTSPSKNPESPPKISPSPMDKAIMMHFSGSPSSSLPITNNNQRSKWTGKSIWAGKEGEVNVETLALEYYAGLGFRGRFHSEGAIVSTLFGFLFWDILFAPIPGAFETPYQSAPLDLVHDSFFSSREELINTRLGELKNTASAARRIVQTVYSRERDREPWCIGVRWDLFEHENDLLEIVECLGGPALAAICRLLAEEYGSRRGGVPDLFVWNSAEKTCKFVEVKGPGDNLSETQKVWIDVLLGAGVDVELCRVYEYGKIPPRTVRNKNKTKEVSKRRPTSHKQSPEESKPAAEENDHKSNYDSEEMDEIQSSSEDQAGTNTGRDSTAHQDQDDITHIDRPSDPAVLSNICGLSLDKSSSSLVEPPKLFDEGEHTIYQTHHAHTTLLRPITSIPAPLLPTGSNKSNLENLCSTIAGVAKRARTLVQETVILEKPQTAQHQSSARDTTLSPALEPGPIQILESHRSHHSDTTLEVRIEPQFMERPMSSPQKRPMSSNKESQNVPKGTPAKKKVKEEEVSPSSHFSTASTPTPKRKYKRSMTHTPARRVVSTSAMADTTKERASDDDDSDKTTRTLRKRRRTMSERAGVSGSPIEWEKKWPEVFPHWVGDLGGSSDPDYEPSQ</sequence>
<comment type="similarity">
    <text evidence="2 8">Belongs to the FAN1 family.</text>
</comment>
<dbReference type="GO" id="GO:0017108">
    <property type="term" value="F:5'-flap endonuclease activity"/>
    <property type="evidence" value="ECO:0007669"/>
    <property type="project" value="TreeGrafter"/>
</dbReference>
<protein>
    <recommendedName>
        <fullName evidence="8">Fanconi-associated nuclease</fullName>
        <ecNumber evidence="8">3.1.4.1</ecNumber>
    </recommendedName>
</protein>
<dbReference type="Pfam" id="PF16575">
    <property type="entry name" value="CLP1_P"/>
    <property type="match status" value="1"/>
</dbReference>
<dbReference type="HOGENOM" id="CLU_244242_0_0_1"/>
<evidence type="ECO:0000256" key="6">
    <source>
        <dbReference type="ARBA" id="ARBA00022842"/>
    </source>
</evidence>
<keyword evidence="8" id="KW-0539">Nucleus</keyword>
<feature type="region of interest" description="Disordered" evidence="9">
    <location>
        <begin position="573"/>
        <end position="594"/>
    </location>
</feature>
<comment type="cofactor">
    <cofactor evidence="8">
        <name>Mg(2+)</name>
        <dbReference type="ChEBI" id="CHEBI:18420"/>
    </cofactor>
    <cofactor evidence="8">
        <name>Mn(2+)</name>
        <dbReference type="ChEBI" id="CHEBI:29035"/>
    </cofactor>
</comment>
<evidence type="ECO:0000256" key="9">
    <source>
        <dbReference type="SAM" id="MobiDB-lite"/>
    </source>
</evidence>
<keyword evidence="5 8" id="KW-0378">Hydrolase</keyword>
<keyword evidence="4 8" id="KW-0479">Metal-binding</keyword>
<dbReference type="Pfam" id="PF06807">
    <property type="entry name" value="Clp1"/>
    <property type="match status" value="1"/>
</dbReference>
<dbReference type="GO" id="GO:0036297">
    <property type="term" value="P:interstrand cross-link repair"/>
    <property type="evidence" value="ECO:0007669"/>
    <property type="project" value="InterPro"/>
</dbReference>
<keyword evidence="6 8" id="KW-0460">Magnesium</keyword>
<dbReference type="InterPro" id="IPR027417">
    <property type="entry name" value="P-loop_NTPase"/>
</dbReference>
<dbReference type="GO" id="GO:0070336">
    <property type="term" value="F:flap-structured DNA binding"/>
    <property type="evidence" value="ECO:0007669"/>
    <property type="project" value="TreeGrafter"/>
</dbReference>
<evidence type="ECO:0000256" key="8">
    <source>
        <dbReference type="RuleBase" id="RU365033"/>
    </source>
</evidence>